<keyword evidence="2" id="KW-1185">Reference proteome</keyword>
<dbReference type="GO" id="GO:0005840">
    <property type="term" value="C:ribosome"/>
    <property type="evidence" value="ECO:0007669"/>
    <property type="project" value="UniProtKB-KW"/>
</dbReference>
<proteinExistence type="predicted"/>
<accession>A0ABV2K3M8</accession>
<comment type="caution">
    <text evidence="1">The sequence shown here is derived from an EMBL/GenBank/DDBJ whole genome shotgun (WGS) entry which is preliminary data.</text>
</comment>
<dbReference type="Pfam" id="PF14149">
    <property type="entry name" value="YhfH"/>
    <property type="match status" value="1"/>
</dbReference>
<dbReference type="EMBL" id="JBEPME010000001">
    <property type="protein sequence ID" value="MET3655678.1"/>
    <property type="molecule type" value="Genomic_DNA"/>
</dbReference>
<protein>
    <submittedName>
        <fullName evidence="1">Ribosomal protein L37AE/L43A</fullName>
    </submittedName>
</protein>
<reference evidence="1 2" key="1">
    <citation type="submission" date="2024-06" db="EMBL/GenBank/DDBJ databases">
        <title>Sorghum-associated microbial communities from plants grown in Nebraska, USA.</title>
        <authorList>
            <person name="Schachtman D."/>
        </authorList>
    </citation>
    <scope>NUCLEOTIDE SEQUENCE [LARGE SCALE GENOMIC DNA]</scope>
    <source>
        <strain evidence="1 2">1288</strain>
    </source>
</reference>
<keyword evidence="1" id="KW-0689">Ribosomal protein</keyword>
<evidence type="ECO:0000313" key="2">
    <source>
        <dbReference type="Proteomes" id="UP001549104"/>
    </source>
</evidence>
<keyword evidence="1" id="KW-0687">Ribonucleoprotein</keyword>
<name>A0ABV2K3M8_SPOPS</name>
<gene>
    <name evidence="1" type="ORF">ABIC55_000762</name>
</gene>
<sequence>MRVEEIYMQTNNNRKELPRKICRECGCEIVEQIESPLFECERCIGSNEE</sequence>
<organism evidence="1 2">
    <name type="scientific">Sporosarcina psychrophila</name>
    <name type="common">Bacillus psychrophilus</name>
    <dbReference type="NCBI Taxonomy" id="1476"/>
    <lineage>
        <taxon>Bacteria</taxon>
        <taxon>Bacillati</taxon>
        <taxon>Bacillota</taxon>
        <taxon>Bacilli</taxon>
        <taxon>Bacillales</taxon>
        <taxon>Caryophanaceae</taxon>
        <taxon>Sporosarcina</taxon>
    </lineage>
</organism>
<evidence type="ECO:0000313" key="1">
    <source>
        <dbReference type="EMBL" id="MET3655678.1"/>
    </source>
</evidence>
<dbReference type="InterPro" id="IPR025432">
    <property type="entry name" value="YhfH-like"/>
</dbReference>
<dbReference type="Proteomes" id="UP001549104">
    <property type="component" value="Unassembled WGS sequence"/>
</dbReference>